<dbReference type="Proteomes" id="UP000730618">
    <property type="component" value="Unassembled WGS sequence"/>
</dbReference>
<organism evidence="1 2">
    <name type="scientific">Paenibacillus allorhizosphaerae</name>
    <dbReference type="NCBI Taxonomy" id="2849866"/>
    <lineage>
        <taxon>Bacteria</taxon>
        <taxon>Bacillati</taxon>
        <taxon>Bacillota</taxon>
        <taxon>Bacilli</taxon>
        <taxon>Bacillales</taxon>
        <taxon>Paenibacillaceae</taxon>
        <taxon>Paenibacillus</taxon>
    </lineage>
</organism>
<accession>A0ABM8VMG0</accession>
<name>A0ABM8VMG0_9BACL</name>
<proteinExistence type="predicted"/>
<comment type="caution">
    <text evidence="1">The sequence shown here is derived from an EMBL/GenBank/DDBJ whole genome shotgun (WGS) entry which is preliminary data.</text>
</comment>
<reference evidence="1 2" key="1">
    <citation type="submission" date="2021-06" db="EMBL/GenBank/DDBJ databases">
        <authorList>
            <person name="Criscuolo A."/>
        </authorList>
    </citation>
    <scope>NUCLEOTIDE SEQUENCE [LARGE SCALE GENOMIC DNA]</scope>
    <source>
        <strain evidence="2">CIP 111802</strain>
    </source>
</reference>
<gene>
    <name evidence="1" type="ORF">PAECIP111802_04481</name>
</gene>
<protein>
    <submittedName>
        <fullName evidence="1">Uncharacterized protein</fullName>
    </submittedName>
</protein>
<sequence length="96" mass="10934">MALCNKRERESIVRRIRAPVVLSLYFIGALLRIGSEFNEGRVGLEILVISYQHIIIFLEREVYPPKGKGTPRFIPCRVRVDLGVLTFFSGYGFSST</sequence>
<evidence type="ECO:0000313" key="2">
    <source>
        <dbReference type="Proteomes" id="UP000730618"/>
    </source>
</evidence>
<keyword evidence="2" id="KW-1185">Reference proteome</keyword>
<dbReference type="EMBL" id="CAJVCE010000013">
    <property type="protein sequence ID" value="CAG7649403.1"/>
    <property type="molecule type" value="Genomic_DNA"/>
</dbReference>
<evidence type="ECO:0000313" key="1">
    <source>
        <dbReference type="EMBL" id="CAG7649403.1"/>
    </source>
</evidence>